<feature type="domain" description="Glycosyl transferase family 1" evidence="1">
    <location>
        <begin position="179"/>
        <end position="329"/>
    </location>
</feature>
<dbReference type="EC" id="2.4.-.-" evidence="2"/>
<dbReference type="PATRIC" id="fig|1838286.3.peg.1677"/>
<dbReference type="Gene3D" id="3.40.50.2000">
    <property type="entry name" value="Glycogen Phosphorylase B"/>
    <property type="match status" value="2"/>
</dbReference>
<evidence type="ECO:0000259" key="1">
    <source>
        <dbReference type="Pfam" id="PF00534"/>
    </source>
</evidence>
<dbReference type="PANTHER" id="PTHR12526:SF638">
    <property type="entry name" value="SPORE COAT PROTEIN SA"/>
    <property type="match status" value="1"/>
</dbReference>
<reference evidence="2 3" key="1">
    <citation type="submission" date="2016-06" db="EMBL/GenBank/DDBJ databases">
        <title>Three novel species with peptidoglycan cell walls form the new genus Lacunisphaera gen. nov. in the family Opitutaceae of the verrucomicrobial subdivision 4.</title>
        <authorList>
            <person name="Rast P."/>
            <person name="Gloeckner I."/>
            <person name="Jogler M."/>
            <person name="Boedeker C."/>
            <person name="Jeske O."/>
            <person name="Wiegand S."/>
            <person name="Reinhardt R."/>
            <person name="Schumann P."/>
            <person name="Rohde M."/>
            <person name="Spring S."/>
            <person name="Gloeckner F.O."/>
            <person name="Jogler C."/>
        </authorList>
    </citation>
    <scope>NUCLEOTIDE SEQUENCE [LARGE SCALE GENOMIC DNA]</scope>
    <source>
        <strain evidence="2 3">IG16b</strain>
    </source>
</reference>
<proteinExistence type="predicted"/>
<dbReference type="SUPFAM" id="SSF53756">
    <property type="entry name" value="UDP-Glycosyltransferase/glycogen phosphorylase"/>
    <property type="match status" value="1"/>
</dbReference>
<gene>
    <name evidence="2" type="primary">epsD_1</name>
    <name evidence="2" type="ORF">Verru16b_01662</name>
</gene>
<dbReference type="KEGG" id="obg:Verru16b_01662"/>
<dbReference type="STRING" id="1838286.Verru16b_01662"/>
<dbReference type="Pfam" id="PF00534">
    <property type="entry name" value="Glycos_transf_1"/>
    <property type="match status" value="1"/>
</dbReference>
<dbReference type="InterPro" id="IPR001296">
    <property type="entry name" value="Glyco_trans_1"/>
</dbReference>
<evidence type="ECO:0000313" key="3">
    <source>
        <dbReference type="Proteomes" id="UP000095228"/>
    </source>
</evidence>
<protein>
    <submittedName>
        <fullName evidence="2">Glycosyltransferase EpsD</fullName>
        <ecNumber evidence="2">2.4.-.-</ecNumber>
    </submittedName>
</protein>
<accession>A0A1D8AUN0</accession>
<keyword evidence="2" id="KW-0808">Transferase</keyword>
<dbReference type="CDD" id="cd03801">
    <property type="entry name" value="GT4_PimA-like"/>
    <property type="match status" value="1"/>
</dbReference>
<keyword evidence="2" id="KW-0328">Glycosyltransferase</keyword>
<sequence length="359" mass="38683">MEILHYTGYDDDRGGIVSVVHALASAGRFGCVLGMNPGAVQRRMPPLRAEFFPALAGELIGPGNGWRARVTARAVQAWLRADPARVFHGHSRAGLLVALWLDQMGERRVVASVHCYGRQRWFYRWAARRLGARLRWLSPAMKDYYGVGDGTWAGCVPGCAGPTTPAPRVARDETAPVRLVGIGALVRWKNWHLVTAALALLPAPVRARLRFTHIGAADGTADAAAYAAQLRRRSEAADLQGLVEWRGEQPSSAGVLAEADVVVVASDHEPFSVAMLEALGAEVPVLAADSGGARDLIRTGENGWLFASGDAAALAGCLRALVETPALRQVHPRPEDLRRFTAPVVAAEWEKIYREVSGA</sequence>
<dbReference type="AlphaFoldDB" id="A0A1D8AUN0"/>
<dbReference type="PANTHER" id="PTHR12526">
    <property type="entry name" value="GLYCOSYLTRANSFERASE"/>
    <property type="match status" value="1"/>
</dbReference>
<evidence type="ECO:0000313" key="2">
    <source>
        <dbReference type="EMBL" id="AOS44599.1"/>
    </source>
</evidence>
<dbReference type="GO" id="GO:0016757">
    <property type="term" value="F:glycosyltransferase activity"/>
    <property type="evidence" value="ECO:0007669"/>
    <property type="project" value="UniProtKB-KW"/>
</dbReference>
<dbReference type="Proteomes" id="UP000095228">
    <property type="component" value="Chromosome"/>
</dbReference>
<keyword evidence="3" id="KW-1185">Reference proteome</keyword>
<dbReference type="EMBL" id="CP016094">
    <property type="protein sequence ID" value="AOS44599.1"/>
    <property type="molecule type" value="Genomic_DNA"/>
</dbReference>
<name>A0A1D8AUN0_9BACT</name>
<organism evidence="2 3">
    <name type="scientific">Lacunisphaera limnophila</name>
    <dbReference type="NCBI Taxonomy" id="1838286"/>
    <lineage>
        <taxon>Bacteria</taxon>
        <taxon>Pseudomonadati</taxon>
        <taxon>Verrucomicrobiota</taxon>
        <taxon>Opitutia</taxon>
        <taxon>Opitutales</taxon>
        <taxon>Opitutaceae</taxon>
        <taxon>Lacunisphaera</taxon>
    </lineage>
</organism>